<sequence length="317" mass="35946">MNKLNQLVWIGMLLFWSRCNRYTDQQPTPDNGPPPVSVQALAQQYPKGQDIVFTTVANNQLWQADFMQQNQRYQALLSPTRLLTADQLVSGGVPDSLARLLESTVVAGGRFSNVRLRQYTWFSNPGNSAVTHVYADYSWQQQPYTASWTITRLYSGKITYYLELLPFQLTNYETDTPTEIPESLQAALRGQNLPFTYAWIQVDALRQRHGTVSIQNQGQPLYVSYDEKGQPIAVSNPQTAQPLQRLDQLPTVAQQYIQRPELAGFGLTGTDASLTHHTYGSTSTYRVNLQKDNQAWLMSFSDEGQLISRSFLIYGNF</sequence>
<evidence type="ECO:0000313" key="2">
    <source>
        <dbReference type="Proteomes" id="UP000653797"/>
    </source>
</evidence>
<dbReference type="EMBL" id="JACXAA010000023">
    <property type="protein sequence ID" value="MBD2757460.1"/>
    <property type="molecule type" value="Genomic_DNA"/>
</dbReference>
<reference evidence="1" key="1">
    <citation type="submission" date="2020-09" db="EMBL/GenBank/DDBJ databases">
        <authorList>
            <person name="Kim M.K."/>
        </authorList>
    </citation>
    <scope>NUCLEOTIDE SEQUENCE</scope>
    <source>
        <strain evidence="1">BT704</strain>
    </source>
</reference>
<keyword evidence="2" id="KW-1185">Reference proteome</keyword>
<proteinExistence type="predicted"/>
<accession>A0A927B839</accession>
<name>A0A927B839_9BACT</name>
<dbReference type="AlphaFoldDB" id="A0A927B839"/>
<comment type="caution">
    <text evidence="1">The sequence shown here is derived from an EMBL/GenBank/DDBJ whole genome shotgun (WGS) entry which is preliminary data.</text>
</comment>
<dbReference type="Proteomes" id="UP000653797">
    <property type="component" value="Unassembled WGS sequence"/>
</dbReference>
<gene>
    <name evidence="1" type="ORF">IC230_31615</name>
</gene>
<evidence type="ECO:0000313" key="1">
    <source>
        <dbReference type="EMBL" id="MBD2757460.1"/>
    </source>
</evidence>
<protein>
    <submittedName>
        <fullName evidence="1">Uncharacterized protein</fullName>
    </submittedName>
</protein>
<dbReference type="RefSeq" id="WP_191043084.1">
    <property type="nucleotide sequence ID" value="NZ_JACXAA010000023.1"/>
</dbReference>
<organism evidence="1 2">
    <name type="scientific">Spirosoma validum</name>
    <dbReference type="NCBI Taxonomy" id="2771355"/>
    <lineage>
        <taxon>Bacteria</taxon>
        <taxon>Pseudomonadati</taxon>
        <taxon>Bacteroidota</taxon>
        <taxon>Cytophagia</taxon>
        <taxon>Cytophagales</taxon>
        <taxon>Cytophagaceae</taxon>
        <taxon>Spirosoma</taxon>
    </lineage>
</organism>